<dbReference type="SUPFAM" id="SSF55315">
    <property type="entry name" value="L30e-like"/>
    <property type="match status" value="1"/>
</dbReference>
<evidence type="ECO:0000313" key="1">
    <source>
        <dbReference type="EMBL" id="EDV21332.1"/>
    </source>
</evidence>
<dbReference type="FunCoup" id="B3S7Q0">
    <property type="interactions" value="484"/>
</dbReference>
<proteinExistence type="predicted"/>
<dbReference type="KEGG" id="tad:TRIADDRAFT_60249"/>
<dbReference type="STRING" id="10228.B3S7Q0"/>
<evidence type="ECO:0000313" key="2">
    <source>
        <dbReference type="Proteomes" id="UP000009022"/>
    </source>
</evidence>
<dbReference type="GO" id="GO:0001682">
    <property type="term" value="P:tRNA 5'-leader removal"/>
    <property type="evidence" value="ECO:0000318"/>
    <property type="project" value="GO_Central"/>
</dbReference>
<dbReference type="GO" id="GO:0030681">
    <property type="term" value="C:multimeric ribonuclease P complex"/>
    <property type="evidence" value="ECO:0000318"/>
    <property type="project" value="GO_Central"/>
</dbReference>
<dbReference type="CTD" id="6757413"/>
<reference evidence="1 2" key="1">
    <citation type="journal article" date="2008" name="Nature">
        <title>The Trichoplax genome and the nature of placozoans.</title>
        <authorList>
            <person name="Srivastava M."/>
            <person name="Begovic E."/>
            <person name="Chapman J."/>
            <person name="Putnam N.H."/>
            <person name="Hellsten U."/>
            <person name="Kawashima T."/>
            <person name="Kuo A."/>
            <person name="Mitros T."/>
            <person name="Salamov A."/>
            <person name="Carpenter M.L."/>
            <person name="Signorovitch A.Y."/>
            <person name="Moreno M.A."/>
            <person name="Kamm K."/>
            <person name="Grimwood J."/>
            <person name="Schmutz J."/>
            <person name="Shapiro H."/>
            <person name="Grigoriev I.V."/>
            <person name="Buss L.W."/>
            <person name="Schierwater B."/>
            <person name="Dellaporta S.L."/>
            <person name="Rokhsar D.S."/>
        </authorList>
    </citation>
    <scope>NUCLEOTIDE SEQUENCE [LARGE SCALE GENOMIC DNA]</scope>
    <source>
        <strain evidence="1 2">Grell-BS-1999</strain>
    </source>
</reference>
<dbReference type="PANTHER" id="PTHR46948:SF1">
    <property type="entry name" value="RIBONUCLEASE P PROTEIN SUBUNIT P38"/>
    <property type="match status" value="1"/>
</dbReference>
<dbReference type="GO" id="GO:0005655">
    <property type="term" value="C:nucleolar ribonuclease P complex"/>
    <property type="evidence" value="ECO:0007669"/>
    <property type="project" value="InterPro"/>
</dbReference>
<dbReference type="OrthoDB" id="20109at2759"/>
<dbReference type="AlphaFoldDB" id="B3S7Q0"/>
<dbReference type="InterPro" id="IPR029064">
    <property type="entry name" value="Ribosomal_eL30-like_sf"/>
</dbReference>
<dbReference type="GeneID" id="6757413"/>
<dbReference type="InParanoid" id="B3S7Q0"/>
<dbReference type="EMBL" id="DS985254">
    <property type="protein sequence ID" value="EDV21332.1"/>
    <property type="molecule type" value="Genomic_DNA"/>
</dbReference>
<dbReference type="GO" id="GO:0033204">
    <property type="term" value="F:ribonuclease P RNA binding"/>
    <property type="evidence" value="ECO:0000318"/>
    <property type="project" value="GO_Central"/>
</dbReference>
<keyword evidence="2" id="KW-1185">Reference proteome</keyword>
<dbReference type="PhylomeDB" id="B3S7Q0"/>
<dbReference type="GO" id="GO:0001650">
    <property type="term" value="C:fibrillar center"/>
    <property type="evidence" value="ECO:0000318"/>
    <property type="project" value="GO_Central"/>
</dbReference>
<dbReference type="Proteomes" id="UP000009022">
    <property type="component" value="Unassembled WGS sequence"/>
</dbReference>
<dbReference type="GO" id="GO:0000172">
    <property type="term" value="C:ribonuclease MRP complex"/>
    <property type="evidence" value="ECO:0007669"/>
    <property type="project" value="InterPro"/>
</dbReference>
<dbReference type="eggNOG" id="KOG3387">
    <property type="taxonomic scope" value="Eukaryota"/>
</dbReference>
<gene>
    <name evidence="1" type="ORF">TRIADDRAFT_60249</name>
</gene>
<sequence>MTDIKRDQNAKPATLRSKSAQKRKLIFKNYISSPYNLQWSVLSPEDNQFILQEIISHSPSQLLRKTSTRDLKSKADQQEISTKPDQFTKEDIVVGINAVIRTLEQKKLRMALICNSISSNLLRRQILLLCATNTIHAACISDLSKEIAPHFGINSAIAIGIKKSCSLTGCINNIIERVPQINYPWISTLAKVSTSTQSSICKTVDVSQSFETKNTHCTENNEANLSNKNPNIDNAAVSVTKDPILKTETEHNLSLSKFYKPLHVKRLQSTPKGKKKKK</sequence>
<dbReference type="PANTHER" id="PTHR46948">
    <property type="entry name" value="RIBONUCLEASE P PROTEIN SUBUNIT P38"/>
    <property type="match status" value="1"/>
</dbReference>
<name>B3S7Q0_TRIAD</name>
<organism evidence="1 2">
    <name type="scientific">Trichoplax adhaerens</name>
    <name type="common">Trichoplax reptans</name>
    <dbReference type="NCBI Taxonomy" id="10228"/>
    <lineage>
        <taxon>Eukaryota</taxon>
        <taxon>Metazoa</taxon>
        <taxon>Placozoa</taxon>
        <taxon>Uniplacotomia</taxon>
        <taxon>Trichoplacea</taxon>
        <taxon>Trichoplacidae</taxon>
        <taxon>Trichoplax</taxon>
    </lineage>
</organism>
<dbReference type="HOGENOM" id="CLU_1002310_0_0_1"/>
<dbReference type="RefSeq" id="XP_002116299.1">
    <property type="nucleotide sequence ID" value="XM_002116263.1"/>
</dbReference>
<accession>B3S7Q0</accession>
<protein>
    <recommendedName>
        <fullName evidence="3">Ribosomal protein L7Ae/L30e/S12e/Gadd45 domain-containing protein</fullName>
    </recommendedName>
</protein>
<dbReference type="InterPro" id="IPR042848">
    <property type="entry name" value="Rpp38"/>
</dbReference>
<evidence type="ECO:0008006" key="3">
    <source>
        <dbReference type="Google" id="ProtNLM"/>
    </source>
</evidence>
<dbReference type="Gene3D" id="3.30.1330.30">
    <property type="match status" value="1"/>
</dbReference>